<evidence type="ECO:0000313" key="2">
    <source>
        <dbReference type="Proteomes" id="UP000828048"/>
    </source>
</evidence>
<proteinExistence type="predicted"/>
<sequence>MGSPSPSKWPILAVFAGWLHRHIWYLLLKQWKEIDRDVQVYNSLPNGVTYESILNKGQFRLCPSGSEVASPRFVEAIYSECFPVLISNGYIPPSNYVLQFGLTSLVQFNRFLPNNLTVVDEKSLSFLRNSD</sequence>
<reference evidence="1 2" key="1">
    <citation type="journal article" date="2021" name="Hortic Res">
        <title>High-quality reference genome and annotation aids understanding of berry development for evergreen blueberry (Vaccinium darrowii).</title>
        <authorList>
            <person name="Yu J."/>
            <person name="Hulse-Kemp A.M."/>
            <person name="Babiker E."/>
            <person name="Staton M."/>
        </authorList>
    </citation>
    <scope>NUCLEOTIDE SEQUENCE [LARGE SCALE GENOMIC DNA]</scope>
    <source>
        <strain evidence="2">cv. NJ 8807/NJ 8810</strain>
        <tissue evidence="1">Young leaf</tissue>
    </source>
</reference>
<dbReference type="EMBL" id="CM037155">
    <property type="protein sequence ID" value="KAH7845772.1"/>
    <property type="molecule type" value="Genomic_DNA"/>
</dbReference>
<comment type="caution">
    <text evidence="1">The sequence shown here is derived from an EMBL/GenBank/DDBJ whole genome shotgun (WGS) entry which is preliminary data.</text>
</comment>
<protein>
    <submittedName>
        <fullName evidence="1">Uncharacterized protein</fullName>
    </submittedName>
</protein>
<name>A0ACB7XX25_9ERIC</name>
<evidence type="ECO:0000313" key="1">
    <source>
        <dbReference type="EMBL" id="KAH7845772.1"/>
    </source>
</evidence>
<keyword evidence="2" id="KW-1185">Reference proteome</keyword>
<dbReference type="Proteomes" id="UP000828048">
    <property type="component" value="Chromosome 5"/>
</dbReference>
<accession>A0ACB7XX25</accession>
<organism evidence="1 2">
    <name type="scientific">Vaccinium darrowii</name>
    <dbReference type="NCBI Taxonomy" id="229202"/>
    <lineage>
        <taxon>Eukaryota</taxon>
        <taxon>Viridiplantae</taxon>
        <taxon>Streptophyta</taxon>
        <taxon>Embryophyta</taxon>
        <taxon>Tracheophyta</taxon>
        <taxon>Spermatophyta</taxon>
        <taxon>Magnoliopsida</taxon>
        <taxon>eudicotyledons</taxon>
        <taxon>Gunneridae</taxon>
        <taxon>Pentapetalae</taxon>
        <taxon>asterids</taxon>
        <taxon>Ericales</taxon>
        <taxon>Ericaceae</taxon>
        <taxon>Vaccinioideae</taxon>
        <taxon>Vaccinieae</taxon>
        <taxon>Vaccinium</taxon>
    </lineage>
</organism>
<gene>
    <name evidence="1" type="ORF">Vadar_005858</name>
</gene>